<dbReference type="STRING" id="1618356.UU93_C0034G0008"/>
<keyword evidence="8" id="KW-0378">Hydrolase</keyword>
<dbReference type="InterPro" id="IPR052348">
    <property type="entry name" value="Metallopeptidase_M50B"/>
</dbReference>
<comment type="caution">
    <text evidence="15">The sequence shown here is derived from an EMBL/GenBank/DDBJ whole genome shotgun (WGS) entry which is preliminary data.</text>
</comment>
<name>A0A0G1A966_9BACT</name>
<evidence type="ECO:0000256" key="5">
    <source>
        <dbReference type="ARBA" id="ARBA00022670"/>
    </source>
</evidence>
<evidence type="ECO:0000256" key="1">
    <source>
        <dbReference type="ARBA" id="ARBA00001947"/>
    </source>
</evidence>
<gene>
    <name evidence="15" type="ORF">UU93_C0034G0008</name>
</gene>
<feature type="transmembrane region" description="Helical" evidence="13">
    <location>
        <begin position="167"/>
        <end position="186"/>
    </location>
</feature>
<comment type="subcellular location">
    <subcellularLocation>
        <location evidence="2">Cell membrane</location>
        <topology evidence="2">Multi-pass membrane protein</topology>
    </subcellularLocation>
</comment>
<evidence type="ECO:0000256" key="3">
    <source>
        <dbReference type="ARBA" id="ARBA00007931"/>
    </source>
</evidence>
<comment type="similarity">
    <text evidence="3">Belongs to the peptidase M50B family.</text>
</comment>
<evidence type="ECO:0000256" key="4">
    <source>
        <dbReference type="ARBA" id="ARBA00022475"/>
    </source>
</evidence>
<evidence type="ECO:0000313" key="15">
    <source>
        <dbReference type="EMBL" id="KKS30611.1"/>
    </source>
</evidence>
<evidence type="ECO:0000313" key="16">
    <source>
        <dbReference type="Proteomes" id="UP000034160"/>
    </source>
</evidence>
<dbReference type="Proteomes" id="UP000034160">
    <property type="component" value="Unassembled WGS sequence"/>
</dbReference>
<keyword evidence="4" id="KW-1003">Cell membrane</keyword>
<evidence type="ECO:0000256" key="6">
    <source>
        <dbReference type="ARBA" id="ARBA00022692"/>
    </source>
</evidence>
<evidence type="ECO:0000256" key="7">
    <source>
        <dbReference type="ARBA" id="ARBA00022723"/>
    </source>
</evidence>
<organism evidence="15 16">
    <name type="scientific">Candidatus Amesbacteria bacterium GW2011_GWA2_42_12</name>
    <dbReference type="NCBI Taxonomy" id="1618356"/>
    <lineage>
        <taxon>Bacteria</taxon>
        <taxon>Candidatus Amesiibacteriota</taxon>
    </lineage>
</organism>
<keyword evidence="11" id="KW-0482">Metalloprotease</keyword>
<evidence type="ECO:0000256" key="11">
    <source>
        <dbReference type="ARBA" id="ARBA00023049"/>
    </source>
</evidence>
<keyword evidence="7" id="KW-0479">Metal-binding</keyword>
<dbReference type="CDD" id="cd06158">
    <property type="entry name" value="S2P-M50_like_1"/>
    <property type="match status" value="1"/>
</dbReference>
<dbReference type="PANTHER" id="PTHR35864">
    <property type="entry name" value="ZINC METALLOPROTEASE MJ0611-RELATED"/>
    <property type="match status" value="1"/>
</dbReference>
<dbReference type="GO" id="GO:0005886">
    <property type="term" value="C:plasma membrane"/>
    <property type="evidence" value="ECO:0007669"/>
    <property type="project" value="UniProtKB-SubCell"/>
</dbReference>
<reference evidence="15 16" key="1">
    <citation type="journal article" date="2015" name="Nature">
        <title>rRNA introns, odd ribosomes, and small enigmatic genomes across a large radiation of phyla.</title>
        <authorList>
            <person name="Brown C.T."/>
            <person name="Hug L.A."/>
            <person name="Thomas B.C."/>
            <person name="Sharon I."/>
            <person name="Castelle C.J."/>
            <person name="Singh A."/>
            <person name="Wilkins M.J."/>
            <person name="Williams K.H."/>
            <person name="Banfield J.F."/>
        </authorList>
    </citation>
    <scope>NUCLEOTIDE SEQUENCE [LARGE SCALE GENOMIC DNA]</scope>
</reference>
<dbReference type="Pfam" id="PF02163">
    <property type="entry name" value="Peptidase_M50"/>
    <property type="match status" value="1"/>
</dbReference>
<keyword evidence="9" id="KW-0862">Zinc</keyword>
<feature type="transmembrane region" description="Helical" evidence="13">
    <location>
        <begin position="121"/>
        <end position="142"/>
    </location>
</feature>
<proteinExistence type="inferred from homology"/>
<accession>A0A0G1A966</accession>
<comment type="cofactor">
    <cofactor evidence="1">
        <name>Zn(2+)</name>
        <dbReference type="ChEBI" id="CHEBI:29105"/>
    </cofactor>
</comment>
<dbReference type="GO" id="GO:0008237">
    <property type="term" value="F:metallopeptidase activity"/>
    <property type="evidence" value="ECO:0007669"/>
    <property type="project" value="UniProtKB-KW"/>
</dbReference>
<feature type="transmembrane region" description="Helical" evidence="13">
    <location>
        <begin position="12"/>
        <end position="34"/>
    </location>
</feature>
<keyword evidence="6 13" id="KW-0812">Transmembrane</keyword>
<feature type="transmembrane region" description="Helical" evidence="13">
    <location>
        <begin position="91"/>
        <end position="109"/>
    </location>
</feature>
<dbReference type="EMBL" id="LCCN01000034">
    <property type="protein sequence ID" value="KKS30611.1"/>
    <property type="molecule type" value="Genomic_DNA"/>
</dbReference>
<keyword evidence="12 13" id="KW-0472">Membrane</keyword>
<dbReference type="GO" id="GO:0046872">
    <property type="term" value="F:metal ion binding"/>
    <property type="evidence" value="ECO:0007669"/>
    <property type="project" value="UniProtKB-KW"/>
</dbReference>
<dbReference type="InterPro" id="IPR044537">
    <property type="entry name" value="Rip2-like"/>
</dbReference>
<sequence length="209" mass="23093">MLSTLFSNPFVALLQIISLVIALTIHEFSHAWMADHLGDPTPRLQGRLTLNPIRHLDPIGTLLLLVAGFGWGKPVEFDPYNLKRPQRDTTLIALAGPVSNLLLATILAITLRTIGMAMPTFLISTFIFTIFMNITLAIFNLIPIHPLDGGKVLIGILPPETGKDLDLFLHQYGFIILIFLIFPFGNSQSPVSYLIRPIISGIANFLLPM</sequence>
<evidence type="ECO:0000259" key="14">
    <source>
        <dbReference type="Pfam" id="PF02163"/>
    </source>
</evidence>
<protein>
    <submittedName>
        <fullName evidence="15">Peptidase M50</fullName>
    </submittedName>
</protein>
<dbReference type="GO" id="GO:0006508">
    <property type="term" value="P:proteolysis"/>
    <property type="evidence" value="ECO:0007669"/>
    <property type="project" value="UniProtKB-KW"/>
</dbReference>
<evidence type="ECO:0000256" key="2">
    <source>
        <dbReference type="ARBA" id="ARBA00004651"/>
    </source>
</evidence>
<dbReference type="AlphaFoldDB" id="A0A0G1A966"/>
<keyword evidence="10 13" id="KW-1133">Transmembrane helix</keyword>
<feature type="transmembrane region" description="Helical" evidence="13">
    <location>
        <begin position="55"/>
        <end position="71"/>
    </location>
</feature>
<evidence type="ECO:0000256" key="8">
    <source>
        <dbReference type="ARBA" id="ARBA00022801"/>
    </source>
</evidence>
<evidence type="ECO:0000256" key="12">
    <source>
        <dbReference type="ARBA" id="ARBA00023136"/>
    </source>
</evidence>
<feature type="domain" description="Peptidase M50" evidence="14">
    <location>
        <begin position="117"/>
        <end position="181"/>
    </location>
</feature>
<evidence type="ECO:0000256" key="13">
    <source>
        <dbReference type="SAM" id="Phobius"/>
    </source>
</evidence>
<evidence type="ECO:0000256" key="9">
    <source>
        <dbReference type="ARBA" id="ARBA00022833"/>
    </source>
</evidence>
<dbReference type="PANTHER" id="PTHR35864:SF1">
    <property type="entry name" value="ZINC METALLOPROTEASE YWHC-RELATED"/>
    <property type="match status" value="1"/>
</dbReference>
<keyword evidence="5" id="KW-0645">Protease</keyword>
<dbReference type="InterPro" id="IPR008915">
    <property type="entry name" value="Peptidase_M50"/>
</dbReference>
<evidence type="ECO:0000256" key="10">
    <source>
        <dbReference type="ARBA" id="ARBA00022989"/>
    </source>
</evidence>